<protein>
    <submittedName>
        <fullName evidence="2">Uncharacterized protein</fullName>
    </submittedName>
</protein>
<dbReference type="AlphaFoldDB" id="A0A0F8CWY3"/>
<sequence>MDVKVNMSFEEYNNSNAEPESQLRANMELLQSLAQGAQPEDQSNSNSNSSSNSNNSQQQQQQQASSPSLSNIAAQASRAAALASQYLSHLSLRQFPRQH</sequence>
<feature type="region of interest" description="Disordered" evidence="1">
    <location>
        <begin position="1"/>
        <end position="75"/>
    </location>
</feature>
<feature type="compositionally biased region" description="Low complexity" evidence="1">
    <location>
        <begin position="42"/>
        <end position="75"/>
    </location>
</feature>
<gene>
    <name evidence="2" type="ORF">CFO_g2488</name>
</gene>
<keyword evidence="3" id="KW-1185">Reference proteome</keyword>
<evidence type="ECO:0000313" key="2">
    <source>
        <dbReference type="EMBL" id="KKF95167.1"/>
    </source>
</evidence>
<dbReference type="Proteomes" id="UP000034841">
    <property type="component" value="Unassembled WGS sequence"/>
</dbReference>
<evidence type="ECO:0000256" key="1">
    <source>
        <dbReference type="SAM" id="MobiDB-lite"/>
    </source>
</evidence>
<accession>A0A0F8CWY3</accession>
<proteinExistence type="predicted"/>
<dbReference type="EMBL" id="LBBL01000114">
    <property type="protein sequence ID" value="KKF95167.1"/>
    <property type="molecule type" value="Genomic_DNA"/>
</dbReference>
<organism evidence="2 3">
    <name type="scientific">Ceratocystis fimbriata f. sp. platani</name>
    <dbReference type="NCBI Taxonomy" id="88771"/>
    <lineage>
        <taxon>Eukaryota</taxon>
        <taxon>Fungi</taxon>
        <taxon>Dikarya</taxon>
        <taxon>Ascomycota</taxon>
        <taxon>Pezizomycotina</taxon>
        <taxon>Sordariomycetes</taxon>
        <taxon>Hypocreomycetidae</taxon>
        <taxon>Microascales</taxon>
        <taxon>Ceratocystidaceae</taxon>
        <taxon>Ceratocystis</taxon>
    </lineage>
</organism>
<reference evidence="2 3" key="1">
    <citation type="submission" date="2015-04" db="EMBL/GenBank/DDBJ databases">
        <title>Genome sequence of Ceratocystis platani, a major pathogen of plane trees.</title>
        <authorList>
            <person name="Belbahri L."/>
        </authorList>
    </citation>
    <scope>NUCLEOTIDE SEQUENCE [LARGE SCALE GENOMIC DNA]</scope>
    <source>
        <strain evidence="2 3">CFO</strain>
    </source>
</reference>
<name>A0A0F8CWY3_CERFI</name>
<comment type="caution">
    <text evidence="2">The sequence shown here is derived from an EMBL/GenBank/DDBJ whole genome shotgun (WGS) entry which is preliminary data.</text>
</comment>
<evidence type="ECO:0000313" key="3">
    <source>
        <dbReference type="Proteomes" id="UP000034841"/>
    </source>
</evidence>